<gene>
    <name evidence="1" type="ORF">NPIL_491831</name>
</gene>
<evidence type="ECO:0000313" key="1">
    <source>
        <dbReference type="EMBL" id="GFT99250.1"/>
    </source>
</evidence>
<name>A0A8X6Q495_NEPPI</name>
<dbReference type="AlphaFoldDB" id="A0A8X6Q495"/>
<dbReference type="Proteomes" id="UP000887013">
    <property type="component" value="Unassembled WGS sequence"/>
</dbReference>
<keyword evidence="2" id="KW-1185">Reference proteome</keyword>
<dbReference type="EMBL" id="BMAW01075952">
    <property type="protein sequence ID" value="GFT99250.1"/>
    <property type="molecule type" value="Genomic_DNA"/>
</dbReference>
<accession>A0A8X6Q495</accession>
<sequence length="171" mass="19329">MIIAMILEVYLHILQCAAKAFVGFFDLLYFIEIIIFDSMFEFIDNTVTQFLDRVFTTLDTTADAAEIPFPTRQKVCEALVSELVPPQGTTIVTETPNKRNDQVATVPVVRSFFVFKMCEALDLPATYVPQETDTALSCKYFKVNRPVPIVYSVAVFEMSKALKLEAQLAHQ</sequence>
<evidence type="ECO:0000313" key="2">
    <source>
        <dbReference type="Proteomes" id="UP000887013"/>
    </source>
</evidence>
<comment type="caution">
    <text evidence="1">The sequence shown here is derived from an EMBL/GenBank/DDBJ whole genome shotgun (WGS) entry which is preliminary data.</text>
</comment>
<organism evidence="1 2">
    <name type="scientific">Nephila pilipes</name>
    <name type="common">Giant wood spider</name>
    <name type="synonym">Nephila maculata</name>
    <dbReference type="NCBI Taxonomy" id="299642"/>
    <lineage>
        <taxon>Eukaryota</taxon>
        <taxon>Metazoa</taxon>
        <taxon>Ecdysozoa</taxon>
        <taxon>Arthropoda</taxon>
        <taxon>Chelicerata</taxon>
        <taxon>Arachnida</taxon>
        <taxon>Araneae</taxon>
        <taxon>Araneomorphae</taxon>
        <taxon>Entelegynae</taxon>
        <taxon>Araneoidea</taxon>
        <taxon>Nephilidae</taxon>
        <taxon>Nephila</taxon>
    </lineage>
</organism>
<proteinExistence type="predicted"/>
<reference evidence="1" key="1">
    <citation type="submission" date="2020-08" db="EMBL/GenBank/DDBJ databases">
        <title>Multicomponent nature underlies the extraordinary mechanical properties of spider dragline silk.</title>
        <authorList>
            <person name="Kono N."/>
            <person name="Nakamura H."/>
            <person name="Mori M."/>
            <person name="Yoshida Y."/>
            <person name="Ohtoshi R."/>
            <person name="Malay A.D."/>
            <person name="Moran D.A.P."/>
            <person name="Tomita M."/>
            <person name="Numata K."/>
            <person name="Arakawa K."/>
        </authorList>
    </citation>
    <scope>NUCLEOTIDE SEQUENCE</scope>
</reference>
<protein>
    <submittedName>
        <fullName evidence="1">Uncharacterized protein</fullName>
    </submittedName>
</protein>